<dbReference type="RefSeq" id="WP_088590681.1">
    <property type="nucleotide sequence ID" value="NZ_CADIJU010000013.1"/>
</dbReference>
<evidence type="ECO:0000256" key="4">
    <source>
        <dbReference type="ARBA" id="ARBA00023002"/>
    </source>
</evidence>
<dbReference type="PROSITE" id="PS51384">
    <property type="entry name" value="FAD_FR"/>
    <property type="match status" value="1"/>
</dbReference>
<sequence length="316" mass="34046">MLPLIITRITREADGVRGLELRSPDAADLPAYAAGAHVDVDLGNGLIRQYSLCGDPADRGAYRLAVGLAADSRGGSRHIHEALREGDVLNVGVPRQLFGLHAPAAAHHFIAGGIGITPILSMILACEQRREPWTLLYCARSRKHAAFLSELAAYGDRVHLHFDDEQSGARCDLDKHLSNTLQMASHVYCCGPGPLMDAVAWACERQRIPEEKLHVERFSAPAAHADARDSAFTVVLARSGGRYAVPAGESVLNVLEAAGVAWPHACREGLCRSCEAGVLSGKVDHRDYVLSDEERAGNRSMMVCVSRGCGTLELDI</sequence>
<feature type="domain" description="2Fe-2S ferredoxin-type" evidence="7">
    <location>
        <begin position="232"/>
        <end position="316"/>
    </location>
</feature>
<dbReference type="CDD" id="cd06185">
    <property type="entry name" value="PDR_like"/>
    <property type="match status" value="1"/>
</dbReference>
<dbReference type="Pfam" id="PF22290">
    <property type="entry name" value="DmmA-like_N"/>
    <property type="match status" value="1"/>
</dbReference>
<dbReference type="InterPro" id="IPR017938">
    <property type="entry name" value="Riboflavin_synthase-like_b-brl"/>
</dbReference>
<organism evidence="9 10">
    <name type="scientific">Achromobacter marplatensis</name>
    <dbReference type="NCBI Taxonomy" id="470868"/>
    <lineage>
        <taxon>Bacteria</taxon>
        <taxon>Pseudomonadati</taxon>
        <taxon>Pseudomonadota</taxon>
        <taxon>Betaproteobacteria</taxon>
        <taxon>Burkholderiales</taxon>
        <taxon>Alcaligenaceae</taxon>
        <taxon>Achromobacter</taxon>
    </lineage>
</organism>
<dbReference type="InterPro" id="IPR039261">
    <property type="entry name" value="FNR_nucleotide-bd"/>
</dbReference>
<keyword evidence="4" id="KW-0560">Oxidoreductase</keyword>
<dbReference type="PANTHER" id="PTHR47354">
    <property type="entry name" value="NADH OXIDOREDUCTASE HCR"/>
    <property type="match status" value="1"/>
</dbReference>
<protein>
    <submittedName>
        <fullName evidence="9">Vanillate O-demethylase ferredoxin subunit</fullName>
    </submittedName>
</protein>
<dbReference type="PANTHER" id="PTHR47354:SF1">
    <property type="entry name" value="CARNITINE MONOOXYGENASE REDUCTASE SUBUNIT"/>
    <property type="match status" value="1"/>
</dbReference>
<dbReference type="InterPro" id="IPR001041">
    <property type="entry name" value="2Fe-2S_ferredoxin-type"/>
</dbReference>
<dbReference type="InterPro" id="IPR054582">
    <property type="entry name" value="DmmA-like_N"/>
</dbReference>
<evidence type="ECO:0000256" key="6">
    <source>
        <dbReference type="ARBA" id="ARBA00023014"/>
    </source>
</evidence>
<dbReference type="Gene3D" id="3.10.20.30">
    <property type="match status" value="1"/>
</dbReference>
<keyword evidence="2" id="KW-0001">2Fe-2S</keyword>
<dbReference type="SUPFAM" id="SSF52343">
    <property type="entry name" value="Ferredoxin reductase-like, C-terminal NADP-linked domain"/>
    <property type="match status" value="1"/>
</dbReference>
<name>A0ABX9G9T4_9BURK</name>
<evidence type="ECO:0000259" key="7">
    <source>
        <dbReference type="PROSITE" id="PS51085"/>
    </source>
</evidence>
<evidence type="ECO:0000256" key="1">
    <source>
        <dbReference type="ARBA" id="ARBA00022630"/>
    </source>
</evidence>
<evidence type="ECO:0000256" key="5">
    <source>
        <dbReference type="ARBA" id="ARBA00023004"/>
    </source>
</evidence>
<reference evidence="9 10" key="1">
    <citation type="submission" date="2018-06" db="EMBL/GenBank/DDBJ databases">
        <title>Genomic Encyclopedia of Type Strains, Phase III (KMG-III): the genomes of soil and plant-associated and newly described type strains.</title>
        <authorList>
            <person name="Whitman W."/>
        </authorList>
    </citation>
    <scope>NUCLEOTIDE SEQUENCE [LARGE SCALE GENOMIC DNA]</scope>
    <source>
        <strain evidence="9 10">CECT 7342</strain>
    </source>
</reference>
<evidence type="ECO:0000256" key="2">
    <source>
        <dbReference type="ARBA" id="ARBA00022714"/>
    </source>
</evidence>
<dbReference type="SUPFAM" id="SSF63380">
    <property type="entry name" value="Riboflavin synthase domain-like"/>
    <property type="match status" value="1"/>
</dbReference>
<dbReference type="Pfam" id="PF00111">
    <property type="entry name" value="Fer2"/>
    <property type="match status" value="1"/>
</dbReference>
<feature type="domain" description="FAD-binding FR-type" evidence="8">
    <location>
        <begin position="1"/>
        <end position="101"/>
    </location>
</feature>
<dbReference type="InterPro" id="IPR036010">
    <property type="entry name" value="2Fe-2S_ferredoxin-like_sf"/>
</dbReference>
<dbReference type="Gene3D" id="2.40.30.10">
    <property type="entry name" value="Translation factors"/>
    <property type="match status" value="1"/>
</dbReference>
<keyword evidence="6" id="KW-0411">Iron-sulfur</keyword>
<dbReference type="InterPro" id="IPR012675">
    <property type="entry name" value="Beta-grasp_dom_sf"/>
</dbReference>
<proteinExistence type="predicted"/>
<evidence type="ECO:0000313" key="10">
    <source>
        <dbReference type="Proteomes" id="UP000252124"/>
    </source>
</evidence>
<dbReference type="PRINTS" id="PR00409">
    <property type="entry name" value="PHDIOXRDTASE"/>
</dbReference>
<dbReference type="PROSITE" id="PS51085">
    <property type="entry name" value="2FE2S_FER_2"/>
    <property type="match status" value="1"/>
</dbReference>
<keyword evidence="10" id="KW-1185">Reference proteome</keyword>
<dbReference type="Gene3D" id="3.40.50.80">
    <property type="entry name" value="Nucleotide-binding domain of ferredoxin-NADP reductase (FNR) module"/>
    <property type="match status" value="1"/>
</dbReference>
<dbReference type="Proteomes" id="UP000252124">
    <property type="component" value="Unassembled WGS sequence"/>
</dbReference>
<dbReference type="CDD" id="cd00207">
    <property type="entry name" value="fer2"/>
    <property type="match status" value="1"/>
</dbReference>
<evidence type="ECO:0000313" key="9">
    <source>
        <dbReference type="EMBL" id="RBP16673.1"/>
    </source>
</evidence>
<evidence type="ECO:0000259" key="8">
    <source>
        <dbReference type="PROSITE" id="PS51384"/>
    </source>
</evidence>
<keyword evidence="1" id="KW-0285">Flavoprotein</keyword>
<keyword evidence="3" id="KW-0479">Metal-binding</keyword>
<dbReference type="InterPro" id="IPR050415">
    <property type="entry name" value="MRET"/>
</dbReference>
<evidence type="ECO:0000256" key="3">
    <source>
        <dbReference type="ARBA" id="ARBA00022723"/>
    </source>
</evidence>
<keyword evidence="5" id="KW-0408">Iron</keyword>
<gene>
    <name evidence="9" type="ORF">DFP87_11097</name>
</gene>
<dbReference type="InterPro" id="IPR017927">
    <property type="entry name" value="FAD-bd_FR_type"/>
</dbReference>
<comment type="caution">
    <text evidence="9">The sequence shown here is derived from an EMBL/GenBank/DDBJ whole genome shotgun (WGS) entry which is preliminary data.</text>
</comment>
<dbReference type="GeneID" id="99732776"/>
<dbReference type="SUPFAM" id="SSF54292">
    <property type="entry name" value="2Fe-2S ferredoxin-like"/>
    <property type="match status" value="1"/>
</dbReference>
<dbReference type="EMBL" id="QNRM01000010">
    <property type="protein sequence ID" value="RBP16673.1"/>
    <property type="molecule type" value="Genomic_DNA"/>
</dbReference>
<accession>A0ABX9G9T4</accession>